<evidence type="ECO:0000256" key="1">
    <source>
        <dbReference type="SAM" id="MobiDB-lite"/>
    </source>
</evidence>
<reference evidence="3" key="1">
    <citation type="journal article" date="2021" name="Microbiol. Resour. Announc.">
        <title>LGAAP: Leishmaniinae Genome Assembly and Annotation Pipeline.</title>
        <authorList>
            <person name="Almutairi H."/>
            <person name="Urbaniak M.D."/>
            <person name="Bates M.D."/>
            <person name="Jariyapan N."/>
            <person name="Kwakye-Nuako G."/>
            <person name="Thomaz-Soccol V."/>
            <person name="Al-Salem W.S."/>
            <person name="Dillon R.J."/>
            <person name="Bates P.A."/>
            <person name="Gatherer D."/>
        </authorList>
    </citation>
    <scope>NUCLEOTIDE SEQUENCE [LARGE SCALE GENOMIC DNA]</scope>
</reference>
<dbReference type="KEGG" id="lmat:92511667"/>
<dbReference type="GeneID" id="92511667"/>
<feature type="compositionally biased region" description="Basic and acidic residues" evidence="1">
    <location>
        <begin position="368"/>
        <end position="384"/>
    </location>
</feature>
<dbReference type="Proteomes" id="UP000673552">
    <property type="component" value="Unassembled WGS sequence"/>
</dbReference>
<organism evidence="2 3">
    <name type="scientific">Leishmania martiniquensis</name>
    <dbReference type="NCBI Taxonomy" id="1580590"/>
    <lineage>
        <taxon>Eukaryota</taxon>
        <taxon>Discoba</taxon>
        <taxon>Euglenozoa</taxon>
        <taxon>Kinetoplastea</taxon>
        <taxon>Metakinetoplastina</taxon>
        <taxon>Trypanosomatida</taxon>
        <taxon>Trypanosomatidae</taxon>
        <taxon>Leishmaniinae</taxon>
        <taxon>Leishmania</taxon>
    </lineage>
</organism>
<feature type="region of interest" description="Disordered" evidence="1">
    <location>
        <begin position="348"/>
        <end position="535"/>
    </location>
</feature>
<evidence type="ECO:0000313" key="3">
    <source>
        <dbReference type="Proteomes" id="UP000673552"/>
    </source>
</evidence>
<accession>A0A836H6T1</accession>
<feature type="compositionally biased region" description="Low complexity" evidence="1">
    <location>
        <begin position="413"/>
        <end position="432"/>
    </location>
</feature>
<dbReference type="OrthoDB" id="266577at2759"/>
<feature type="compositionally biased region" description="Polar residues" evidence="1">
    <location>
        <begin position="519"/>
        <end position="531"/>
    </location>
</feature>
<evidence type="ECO:0000313" key="2">
    <source>
        <dbReference type="EMBL" id="KAG5471460.1"/>
    </source>
</evidence>
<feature type="region of interest" description="Disordered" evidence="1">
    <location>
        <begin position="612"/>
        <end position="671"/>
    </location>
</feature>
<dbReference type="AlphaFoldDB" id="A0A836H6T1"/>
<keyword evidence="3" id="KW-1185">Reference proteome</keyword>
<dbReference type="EMBL" id="JAFEUZ010000031">
    <property type="protein sequence ID" value="KAG5471460.1"/>
    <property type="molecule type" value="Genomic_DNA"/>
</dbReference>
<feature type="compositionally biased region" description="Pro residues" evidence="1">
    <location>
        <begin position="632"/>
        <end position="645"/>
    </location>
</feature>
<name>A0A836H6T1_9TRYP</name>
<feature type="compositionally biased region" description="Basic residues" evidence="1">
    <location>
        <begin position="476"/>
        <end position="488"/>
    </location>
</feature>
<dbReference type="RefSeq" id="XP_067176434.1">
    <property type="nucleotide sequence ID" value="XM_067319155.1"/>
</dbReference>
<reference evidence="3" key="2">
    <citation type="journal article" date="2021" name="Sci. Data">
        <title>Chromosome-scale genome sequencing, assembly and annotation of six genomes from subfamily Leishmaniinae.</title>
        <authorList>
            <person name="Almutairi H."/>
            <person name="Urbaniak M.D."/>
            <person name="Bates M.D."/>
            <person name="Jariyapan N."/>
            <person name="Kwakye-Nuako G."/>
            <person name="Thomaz Soccol V."/>
            <person name="Al-Salem W.S."/>
            <person name="Dillon R.J."/>
            <person name="Bates P.A."/>
            <person name="Gatherer D."/>
        </authorList>
    </citation>
    <scope>NUCLEOTIDE SEQUENCE [LARGE SCALE GENOMIC DNA]</scope>
</reference>
<sequence length="816" mass="85214">MPASAMPSPSHSSSTVSPHAAALSSASQLRFVTGPYSMREDGAAEPNVTMGSESDFSMAPSTFPFGFYETDNTAHLYQCDTVLREAPGRGTGFQQGACSAAHLYGGSGRGGGSGFSRTIVYGSPSDPRAAACNASVSAAGFGAPHFGPVYRTNSAATSGTALSECHLSRKDGGGFTSASARTFLRSDDSFGSRSGNSIPSLPDSLVTPPSYMSCPVEESVGSAYYLNTACGEKKQDDGLSTHSAEGALVLHAAQRPLSSSAHVASRGAASPLSSENSFSMMRRADLVGRVATASPPTLPMPPPAQRPEISAAQNGKLGPRFKRNNAESDALCVAVRTDSSASESLLNGLGPTGCSPFYDLSSATTESPKADRRPSAASHREDVRPTTATARRSERGRLPSGPRRPAGDQRGNAHSTGSASASSTSSIATSAAPRQRSLLAETMSTASTESKETISSLGSVGTSKPPAGRSSPSATRKPRRKDPRKAHPSRSTSIAAAHAADGEDTAPVPSSPMPITNAAGRTQTATASPFSRASPARCERGVTRCQAAVASQPPQALRQQWNPTSAPKGSTPAFMVAPPSHDERHPRPFLRRRYLRGHVTPLSATEVQMAMVPFSPRRDVPPSRHTVSGPSPKAPPKTTVPPPPSQHDQISLPGTAQPWSPNATASSSASFSVTPEKFITVASGAGARRTQQRLAGFAGFHLSLGVEGMCVAAENSNERSLRSLGARSGTETRMLGESSTGIMSRSCPSVEYSVDEGTHPFLIQRSSSWSVHSARSTTDSGEVSGIARKKRQTERMLSTAQEVEDEYVTVYPKPSR</sequence>
<feature type="compositionally biased region" description="Low complexity" evidence="1">
    <location>
        <begin position="660"/>
        <end position="671"/>
    </location>
</feature>
<feature type="compositionally biased region" description="Polar residues" evidence="1">
    <location>
        <begin position="552"/>
        <end position="568"/>
    </location>
</feature>
<proteinExistence type="predicted"/>
<feature type="region of interest" description="Disordered" evidence="1">
    <location>
        <begin position="771"/>
        <end position="800"/>
    </location>
</feature>
<feature type="compositionally biased region" description="Polar residues" evidence="1">
    <location>
        <begin position="646"/>
        <end position="659"/>
    </location>
</feature>
<feature type="compositionally biased region" description="Polar residues" evidence="1">
    <location>
        <begin position="442"/>
        <end position="462"/>
    </location>
</feature>
<feature type="region of interest" description="Disordered" evidence="1">
    <location>
        <begin position="549"/>
        <end position="586"/>
    </location>
</feature>
<comment type="caution">
    <text evidence="2">The sequence shown here is derived from an EMBL/GenBank/DDBJ whole genome shotgun (WGS) entry which is preliminary data.</text>
</comment>
<gene>
    <name evidence="2" type="ORF">LSCM1_01549</name>
</gene>
<protein>
    <submittedName>
        <fullName evidence="2">Uncharacterized protein</fullName>
    </submittedName>
</protein>